<dbReference type="OrthoDB" id="9811588at2"/>
<dbReference type="GO" id="GO:0005829">
    <property type="term" value="C:cytosol"/>
    <property type="evidence" value="ECO:0007669"/>
    <property type="project" value="TreeGrafter"/>
</dbReference>
<keyword evidence="7" id="KW-1185">Reference proteome</keyword>
<evidence type="ECO:0000313" key="6">
    <source>
        <dbReference type="EMBL" id="CTQ70406.1"/>
    </source>
</evidence>
<evidence type="ECO:0000256" key="4">
    <source>
        <dbReference type="ARBA" id="ARBA00023163"/>
    </source>
</evidence>
<dbReference type="PANTHER" id="PTHR30419">
    <property type="entry name" value="HTH-TYPE TRANSCRIPTIONAL REGULATOR YBHD"/>
    <property type="match status" value="1"/>
</dbReference>
<accession>A0A0M7A7L5</accession>
<dbReference type="Gene3D" id="3.40.190.10">
    <property type="entry name" value="Periplasmic binding protein-like II"/>
    <property type="match status" value="2"/>
</dbReference>
<dbReference type="InterPro" id="IPR036388">
    <property type="entry name" value="WH-like_DNA-bd_sf"/>
</dbReference>
<dbReference type="SUPFAM" id="SSF53850">
    <property type="entry name" value="Periplasmic binding protein-like II"/>
    <property type="match status" value="1"/>
</dbReference>
<feature type="domain" description="HTH lysR-type" evidence="5">
    <location>
        <begin position="1"/>
        <end position="58"/>
    </location>
</feature>
<dbReference type="STRING" id="311410.LA5095_01257"/>
<evidence type="ECO:0000259" key="5">
    <source>
        <dbReference type="PROSITE" id="PS50931"/>
    </source>
</evidence>
<keyword evidence="3" id="KW-0238">DNA-binding</keyword>
<evidence type="ECO:0000256" key="3">
    <source>
        <dbReference type="ARBA" id="ARBA00023125"/>
    </source>
</evidence>
<dbReference type="InterPro" id="IPR000847">
    <property type="entry name" value="LysR_HTH_N"/>
</dbReference>
<dbReference type="Proteomes" id="UP000049983">
    <property type="component" value="Unassembled WGS sequence"/>
</dbReference>
<dbReference type="FunFam" id="1.10.10.10:FF:000001">
    <property type="entry name" value="LysR family transcriptional regulator"/>
    <property type="match status" value="1"/>
</dbReference>
<dbReference type="PROSITE" id="PS50931">
    <property type="entry name" value="HTH_LYSR"/>
    <property type="match status" value="1"/>
</dbReference>
<gene>
    <name evidence="6" type="primary">gltC_3</name>
    <name evidence="6" type="ORF">LA5096_02512</name>
</gene>
<dbReference type="PRINTS" id="PR00039">
    <property type="entry name" value="HTHLYSR"/>
</dbReference>
<proteinExistence type="inferred from homology"/>
<keyword evidence="4" id="KW-0804">Transcription</keyword>
<reference evidence="7" key="1">
    <citation type="submission" date="2015-07" db="EMBL/GenBank/DDBJ databases">
        <authorList>
            <person name="Rodrigo-Torres Lidia"/>
            <person name="Arahal R.David."/>
        </authorList>
    </citation>
    <scope>NUCLEOTIDE SEQUENCE [LARGE SCALE GENOMIC DNA]</scope>
    <source>
        <strain evidence="7">CECT 5096</strain>
    </source>
</reference>
<name>A0A0M7A7L5_9HYPH</name>
<dbReference type="Pfam" id="PF00126">
    <property type="entry name" value="HTH_1"/>
    <property type="match status" value="1"/>
</dbReference>
<evidence type="ECO:0000256" key="2">
    <source>
        <dbReference type="ARBA" id="ARBA00023015"/>
    </source>
</evidence>
<dbReference type="CDD" id="cd05466">
    <property type="entry name" value="PBP2_LTTR_substrate"/>
    <property type="match status" value="1"/>
</dbReference>
<keyword evidence="2" id="KW-0805">Transcription regulation</keyword>
<evidence type="ECO:0000256" key="1">
    <source>
        <dbReference type="ARBA" id="ARBA00009437"/>
    </source>
</evidence>
<dbReference type="InterPro" id="IPR036390">
    <property type="entry name" value="WH_DNA-bd_sf"/>
</dbReference>
<dbReference type="GO" id="GO:0003700">
    <property type="term" value="F:DNA-binding transcription factor activity"/>
    <property type="evidence" value="ECO:0007669"/>
    <property type="project" value="InterPro"/>
</dbReference>
<dbReference type="Pfam" id="PF03466">
    <property type="entry name" value="LysR_substrate"/>
    <property type="match status" value="1"/>
</dbReference>
<dbReference type="SUPFAM" id="SSF46785">
    <property type="entry name" value="Winged helix' DNA-binding domain"/>
    <property type="match status" value="1"/>
</dbReference>
<dbReference type="AlphaFoldDB" id="A0A0M7A7L5"/>
<dbReference type="GeneID" id="97669890"/>
<organism evidence="6 7">
    <name type="scientific">Roseibium album</name>
    <dbReference type="NCBI Taxonomy" id="311410"/>
    <lineage>
        <taxon>Bacteria</taxon>
        <taxon>Pseudomonadati</taxon>
        <taxon>Pseudomonadota</taxon>
        <taxon>Alphaproteobacteria</taxon>
        <taxon>Hyphomicrobiales</taxon>
        <taxon>Stappiaceae</taxon>
        <taxon>Roseibium</taxon>
    </lineage>
</organism>
<comment type="similarity">
    <text evidence="1">Belongs to the LysR transcriptional regulatory family.</text>
</comment>
<sequence length="290" mass="31620">MQTRSLRSLVKIAKIGSFARTAEQLNMTLSALSMQIKALETELGVDLFDRSVRPPRLTPIGRSIVTEAIPLLRREESLLEICRPTNTLVGRFRIGFVTTAAVRLLPKFLKNAQRKAPHAAFEFETGLSKTLQTKVVNGQIDAAVVTDADGLPDALSGRIIREEPLVFAAHEDLLANGLKGLLMGHSFFHFMPDTGIGKLIAAEMATHDRPRNAKTVMLDNLEAIMECVTAGLGFTLLPEPDVQRYRSGSVQTVPSPKHLRRKLVLATATDGTLAKREAALANLLGVTLPV</sequence>
<dbReference type="Gene3D" id="1.10.10.10">
    <property type="entry name" value="Winged helix-like DNA-binding domain superfamily/Winged helix DNA-binding domain"/>
    <property type="match status" value="1"/>
</dbReference>
<dbReference type="GO" id="GO:0003677">
    <property type="term" value="F:DNA binding"/>
    <property type="evidence" value="ECO:0007669"/>
    <property type="project" value="UniProtKB-KW"/>
</dbReference>
<dbReference type="RefSeq" id="WP_082442624.1">
    <property type="nucleotide sequence ID" value="NZ_CXWA01000001.1"/>
</dbReference>
<dbReference type="InterPro" id="IPR005119">
    <property type="entry name" value="LysR_subst-bd"/>
</dbReference>
<dbReference type="EMBL" id="CXWC01000010">
    <property type="protein sequence ID" value="CTQ70406.1"/>
    <property type="molecule type" value="Genomic_DNA"/>
</dbReference>
<dbReference type="InterPro" id="IPR050950">
    <property type="entry name" value="HTH-type_LysR_regulators"/>
</dbReference>
<protein>
    <submittedName>
        <fullName evidence="6">HTH-type transcriptional regulator GltC</fullName>
    </submittedName>
</protein>
<evidence type="ECO:0000313" key="7">
    <source>
        <dbReference type="Proteomes" id="UP000049983"/>
    </source>
</evidence>